<dbReference type="GO" id="GO:0003864">
    <property type="term" value="F:3-methyl-2-oxobutanoate hydroxymethyltransferase activity"/>
    <property type="evidence" value="ECO:0007669"/>
    <property type="project" value="UniProtKB-EC"/>
</dbReference>
<dbReference type="FunFam" id="3.20.20.60:FF:000003">
    <property type="entry name" value="3-methyl-2-oxobutanoate hydroxymethyltransferase"/>
    <property type="match status" value="1"/>
</dbReference>
<dbReference type="SUPFAM" id="SSF51621">
    <property type="entry name" value="Phosphoenolpyruvate/pyruvate domain"/>
    <property type="match status" value="1"/>
</dbReference>
<keyword evidence="6" id="KW-0566">Pantothenate biosynthesis</keyword>
<dbReference type="InterPro" id="IPR040442">
    <property type="entry name" value="Pyrv_kinase-like_dom_sf"/>
</dbReference>
<evidence type="ECO:0000313" key="8">
    <source>
        <dbReference type="Proteomes" id="UP000789375"/>
    </source>
</evidence>
<dbReference type="Proteomes" id="UP000789375">
    <property type="component" value="Unassembled WGS sequence"/>
</dbReference>
<evidence type="ECO:0000256" key="5">
    <source>
        <dbReference type="ARBA" id="ARBA00049172"/>
    </source>
</evidence>
<evidence type="ECO:0000256" key="2">
    <source>
        <dbReference type="ARBA" id="ARBA00008676"/>
    </source>
</evidence>
<dbReference type="InterPro" id="IPR015813">
    <property type="entry name" value="Pyrv/PenolPyrv_kinase-like_dom"/>
</dbReference>
<dbReference type="EC" id="2.1.2.11" evidence="3 6"/>
<sequence>TTTNVPCNKATLFTTMKTINMRIFAFLFRETPISNLRSVRENMLPWILATCRTKVTINTIEKLYKDKEAITMLTAYDYPSGLFVEKAGIDICLVGDSLGMVALGYQNTSRNTMEEMLHHCRAVARGAKSPFLVGDMPFGSYETSPTDALKNAIRFIKEGDMESVKLEGGSEMLETIRKITRVGIPVIGHVGLTPQRQASLGGFRVQGKTVENAKKLIDDAKALQEAGCFAIVIEAVSEPVANYVTKRLSIPTIGIGAGAGTSGQVLVQQDMLGCFDRFVPRFCKQYANLDKVIIDAIQTYNKEVKTGIFPTAEHSYPMAKGEYEKFLQFINEIEKNSDK</sequence>
<comment type="caution">
    <text evidence="7">The sequence shown here is derived from an EMBL/GenBank/DDBJ whole genome shotgun (WGS) entry which is preliminary data.</text>
</comment>
<proteinExistence type="inferred from homology"/>
<dbReference type="AlphaFoldDB" id="A0A9N9DR65"/>
<dbReference type="PANTHER" id="PTHR20881">
    <property type="entry name" value="3-METHYL-2-OXOBUTANOATE HYDROXYMETHYLTRANSFERASE"/>
    <property type="match status" value="1"/>
</dbReference>
<keyword evidence="4 6" id="KW-0808">Transferase</keyword>
<organism evidence="7 8">
    <name type="scientific">Funneliformis mosseae</name>
    <name type="common">Endomycorrhizal fungus</name>
    <name type="synonym">Glomus mosseae</name>
    <dbReference type="NCBI Taxonomy" id="27381"/>
    <lineage>
        <taxon>Eukaryota</taxon>
        <taxon>Fungi</taxon>
        <taxon>Fungi incertae sedis</taxon>
        <taxon>Mucoromycota</taxon>
        <taxon>Glomeromycotina</taxon>
        <taxon>Glomeromycetes</taxon>
        <taxon>Glomerales</taxon>
        <taxon>Glomeraceae</taxon>
        <taxon>Funneliformis</taxon>
    </lineage>
</organism>
<keyword evidence="8" id="KW-1185">Reference proteome</keyword>
<gene>
    <name evidence="7" type="ORF">FMOSSE_LOCUS11450</name>
</gene>
<comment type="pathway">
    <text evidence="1 6">Cofactor biosynthesis; (R)-pantothenate biosynthesis; (R)-pantoate from 3-methyl-2-oxobutanoate: step 1/2.</text>
</comment>
<comment type="catalytic activity">
    <reaction evidence="5 6">
        <text>(6R)-5,10-methylene-5,6,7,8-tetrahydrofolate + 3-methyl-2-oxobutanoate + H2O = 2-dehydropantoate + (6S)-5,6,7,8-tetrahydrofolate</text>
        <dbReference type="Rhea" id="RHEA:11824"/>
        <dbReference type="ChEBI" id="CHEBI:11561"/>
        <dbReference type="ChEBI" id="CHEBI:11851"/>
        <dbReference type="ChEBI" id="CHEBI:15377"/>
        <dbReference type="ChEBI" id="CHEBI:15636"/>
        <dbReference type="ChEBI" id="CHEBI:57453"/>
        <dbReference type="EC" id="2.1.2.11"/>
    </reaction>
</comment>
<dbReference type="PANTHER" id="PTHR20881:SF0">
    <property type="entry name" value="3-METHYL-2-OXOBUTANOATE HYDROXYMETHYLTRANSFERASE"/>
    <property type="match status" value="1"/>
</dbReference>
<evidence type="ECO:0000256" key="4">
    <source>
        <dbReference type="ARBA" id="ARBA00022679"/>
    </source>
</evidence>
<evidence type="ECO:0000256" key="3">
    <source>
        <dbReference type="ARBA" id="ARBA00012618"/>
    </source>
</evidence>
<comment type="function">
    <text evidence="6">Catalyzes the reversible reaction in which hydroxymethyl group from 5,10-methylenetetrahydrofolate is transferred onto alpha-ketoisovalerate to form ketopantoate.</text>
</comment>
<feature type="non-terminal residue" evidence="7">
    <location>
        <position position="339"/>
    </location>
</feature>
<dbReference type="CDD" id="cd06557">
    <property type="entry name" value="KPHMT-like"/>
    <property type="match status" value="1"/>
</dbReference>
<dbReference type="NCBIfam" id="NF001452">
    <property type="entry name" value="PRK00311.1"/>
    <property type="match status" value="1"/>
</dbReference>
<evidence type="ECO:0000313" key="7">
    <source>
        <dbReference type="EMBL" id="CAG8650407.1"/>
    </source>
</evidence>
<name>A0A9N9DR65_FUNMO</name>
<dbReference type="NCBIfam" id="TIGR00222">
    <property type="entry name" value="panB"/>
    <property type="match status" value="1"/>
</dbReference>
<dbReference type="Pfam" id="PF02548">
    <property type="entry name" value="Pantoate_transf"/>
    <property type="match status" value="1"/>
</dbReference>
<dbReference type="GO" id="GO:0015940">
    <property type="term" value="P:pantothenate biosynthetic process"/>
    <property type="evidence" value="ECO:0007669"/>
    <property type="project" value="UniProtKB-KW"/>
</dbReference>
<evidence type="ECO:0000256" key="1">
    <source>
        <dbReference type="ARBA" id="ARBA00005033"/>
    </source>
</evidence>
<dbReference type="InterPro" id="IPR003700">
    <property type="entry name" value="Pantoate_hydroxy_MeTrfase"/>
</dbReference>
<dbReference type="GO" id="GO:0005739">
    <property type="term" value="C:mitochondrion"/>
    <property type="evidence" value="ECO:0007669"/>
    <property type="project" value="TreeGrafter"/>
</dbReference>
<dbReference type="EMBL" id="CAJVPP010004463">
    <property type="protein sequence ID" value="CAG8650407.1"/>
    <property type="molecule type" value="Genomic_DNA"/>
</dbReference>
<dbReference type="HAMAP" id="MF_00156">
    <property type="entry name" value="PanB"/>
    <property type="match status" value="1"/>
</dbReference>
<dbReference type="Gene3D" id="3.20.20.60">
    <property type="entry name" value="Phosphoenolpyruvate-binding domains"/>
    <property type="match status" value="1"/>
</dbReference>
<accession>A0A9N9DR65</accession>
<comment type="similarity">
    <text evidence="2 6">Belongs to the PanB family.</text>
</comment>
<protein>
    <recommendedName>
        <fullName evidence="3 6">3-methyl-2-oxobutanoate hydroxymethyltransferase</fullName>
        <ecNumber evidence="3 6">2.1.2.11</ecNumber>
    </recommendedName>
</protein>
<dbReference type="GO" id="GO:0000287">
    <property type="term" value="F:magnesium ion binding"/>
    <property type="evidence" value="ECO:0007669"/>
    <property type="project" value="TreeGrafter"/>
</dbReference>
<evidence type="ECO:0000256" key="6">
    <source>
        <dbReference type="RuleBase" id="RU362100"/>
    </source>
</evidence>
<reference evidence="7" key="1">
    <citation type="submission" date="2021-06" db="EMBL/GenBank/DDBJ databases">
        <authorList>
            <person name="Kallberg Y."/>
            <person name="Tangrot J."/>
            <person name="Rosling A."/>
        </authorList>
    </citation>
    <scope>NUCLEOTIDE SEQUENCE</scope>
    <source>
        <strain evidence="7">87-6 pot B 2015</strain>
    </source>
</reference>